<evidence type="ECO:0000256" key="3">
    <source>
        <dbReference type="ARBA" id="ARBA00023163"/>
    </source>
</evidence>
<reference evidence="7 8" key="1">
    <citation type="submission" date="2017-06" db="EMBL/GenBank/DDBJ databases">
        <authorList>
            <person name="Kim H.J."/>
            <person name="Triplett B.A."/>
        </authorList>
    </citation>
    <scope>NUCLEOTIDE SEQUENCE [LARGE SCALE GENOMIC DNA]</scope>
    <source>
        <strain evidence="7 8">DSM 44715</strain>
    </source>
</reference>
<evidence type="ECO:0000256" key="4">
    <source>
        <dbReference type="PROSITE-ProRule" id="PRU00335"/>
    </source>
</evidence>
<gene>
    <name evidence="7" type="ORF">SAMN05443665_10268</name>
</gene>
<feature type="transmembrane region" description="Helical" evidence="5">
    <location>
        <begin position="88"/>
        <end position="109"/>
    </location>
</feature>
<keyword evidence="5" id="KW-0812">Transmembrane</keyword>
<dbReference type="PROSITE" id="PS50977">
    <property type="entry name" value="HTH_TETR_2"/>
    <property type="match status" value="1"/>
</dbReference>
<dbReference type="OrthoDB" id="5068503at2"/>
<keyword evidence="2 4" id="KW-0238">DNA-binding</keyword>
<evidence type="ECO:0000313" key="7">
    <source>
        <dbReference type="EMBL" id="SNT37757.1"/>
    </source>
</evidence>
<proteinExistence type="predicted"/>
<dbReference type="GO" id="GO:0000976">
    <property type="term" value="F:transcription cis-regulatory region binding"/>
    <property type="evidence" value="ECO:0007669"/>
    <property type="project" value="TreeGrafter"/>
</dbReference>
<organism evidence="7 8">
    <name type="scientific">Actinomadura meyerae</name>
    <dbReference type="NCBI Taxonomy" id="240840"/>
    <lineage>
        <taxon>Bacteria</taxon>
        <taxon>Bacillati</taxon>
        <taxon>Actinomycetota</taxon>
        <taxon>Actinomycetes</taxon>
        <taxon>Streptosporangiales</taxon>
        <taxon>Thermomonosporaceae</taxon>
        <taxon>Actinomadura</taxon>
    </lineage>
</organism>
<dbReference type="Pfam" id="PF00440">
    <property type="entry name" value="TetR_N"/>
    <property type="match status" value="1"/>
</dbReference>
<evidence type="ECO:0000256" key="2">
    <source>
        <dbReference type="ARBA" id="ARBA00023125"/>
    </source>
</evidence>
<keyword evidence="5" id="KW-0472">Membrane</keyword>
<feature type="domain" description="HTH tetR-type" evidence="6">
    <location>
        <begin position="8"/>
        <end position="68"/>
    </location>
</feature>
<dbReference type="Proteomes" id="UP000198318">
    <property type="component" value="Unassembled WGS sequence"/>
</dbReference>
<dbReference type="InterPro" id="IPR009057">
    <property type="entry name" value="Homeodomain-like_sf"/>
</dbReference>
<dbReference type="RefSeq" id="WP_089328465.1">
    <property type="nucleotide sequence ID" value="NZ_FZOR01000026.1"/>
</dbReference>
<dbReference type="AlphaFoldDB" id="A0A239M4I1"/>
<dbReference type="EMBL" id="FZOR01000026">
    <property type="protein sequence ID" value="SNT37757.1"/>
    <property type="molecule type" value="Genomic_DNA"/>
</dbReference>
<protein>
    <submittedName>
        <fullName evidence="7">Transcriptional regulator, TetR family</fullName>
    </submittedName>
</protein>
<evidence type="ECO:0000256" key="5">
    <source>
        <dbReference type="SAM" id="Phobius"/>
    </source>
</evidence>
<evidence type="ECO:0000256" key="1">
    <source>
        <dbReference type="ARBA" id="ARBA00023015"/>
    </source>
</evidence>
<feature type="DNA-binding region" description="H-T-H motif" evidence="4">
    <location>
        <begin position="31"/>
        <end position="50"/>
    </location>
</feature>
<dbReference type="InterPro" id="IPR001647">
    <property type="entry name" value="HTH_TetR"/>
</dbReference>
<keyword evidence="8" id="KW-1185">Reference proteome</keyword>
<dbReference type="InterPro" id="IPR050109">
    <property type="entry name" value="HTH-type_TetR-like_transc_reg"/>
</dbReference>
<dbReference type="Gene3D" id="1.10.357.10">
    <property type="entry name" value="Tetracycline Repressor, domain 2"/>
    <property type="match status" value="1"/>
</dbReference>
<dbReference type="PANTHER" id="PTHR30055">
    <property type="entry name" value="HTH-TYPE TRANSCRIPTIONAL REGULATOR RUTR"/>
    <property type="match status" value="1"/>
</dbReference>
<keyword evidence="5" id="KW-1133">Transmembrane helix</keyword>
<accession>A0A239M4I1</accession>
<evidence type="ECO:0000313" key="8">
    <source>
        <dbReference type="Proteomes" id="UP000198318"/>
    </source>
</evidence>
<evidence type="ECO:0000259" key="6">
    <source>
        <dbReference type="PROSITE" id="PS50977"/>
    </source>
</evidence>
<sequence>MPTGVALRDVREQLFDAAEQVLLRGGPSALTSRAVTDEAGVAKGVLHRHFTDFDAFLAEFVIDRAGRMAPQAAALRESAGTGEVAGNLTGALAALFGSVAVAIVPLITFRTQLRVRLRRVWPAGVPVLTEAVDVIEGYLAAERDLARLRPDADIGTLAPTLIGAAHLLFADQSGPPPEPEAVRKMVVTVIAGALP</sequence>
<dbReference type="PANTHER" id="PTHR30055:SF238">
    <property type="entry name" value="MYCOFACTOCIN BIOSYNTHESIS TRANSCRIPTIONAL REGULATOR MFTR-RELATED"/>
    <property type="match status" value="1"/>
</dbReference>
<name>A0A239M4I1_9ACTN</name>
<dbReference type="GO" id="GO:0003700">
    <property type="term" value="F:DNA-binding transcription factor activity"/>
    <property type="evidence" value="ECO:0007669"/>
    <property type="project" value="TreeGrafter"/>
</dbReference>
<keyword evidence="1" id="KW-0805">Transcription regulation</keyword>
<dbReference type="SUPFAM" id="SSF46689">
    <property type="entry name" value="Homeodomain-like"/>
    <property type="match status" value="1"/>
</dbReference>
<keyword evidence="3" id="KW-0804">Transcription</keyword>